<gene>
    <name evidence="2" type="ORF">OM944_16195</name>
</gene>
<keyword evidence="3" id="KW-1185">Reference proteome</keyword>
<evidence type="ECO:0000313" key="3">
    <source>
        <dbReference type="Proteomes" id="UP001163156"/>
    </source>
</evidence>
<feature type="signal peptide" evidence="1">
    <location>
        <begin position="1"/>
        <end position="21"/>
    </location>
</feature>
<organism evidence="2 3">
    <name type="scientific">Algoriphagus halophytocola</name>
    <dbReference type="NCBI Taxonomy" id="2991499"/>
    <lineage>
        <taxon>Bacteria</taxon>
        <taxon>Pseudomonadati</taxon>
        <taxon>Bacteroidota</taxon>
        <taxon>Cytophagia</taxon>
        <taxon>Cytophagales</taxon>
        <taxon>Cyclobacteriaceae</taxon>
        <taxon>Algoriphagus</taxon>
    </lineage>
</organism>
<accession>A0ABY6MEJ4</accession>
<protein>
    <submittedName>
        <fullName evidence="2">Outer membrane lipoprotein-sorting protein</fullName>
    </submittedName>
</protein>
<sequence>MKKQIIVLALGLLAAPVATQAIEVEKEKLTVNADDNTVEEVIASYIKAIGGEAKMKAVRNMEMDMEAEIQGMKLMITGVSDQENSRLLNVTEMNGNVVSKTVVKDGAGTVTAMGQEQKLTDEQVATVVKNQVYLFRELFLDQLGITVTYEGTEELEGEQVHKLAFNTGGEGNSTEYYSVETGLKVQTKSDAAGTIKYLDYQEHDGLLMPMTMVISSNMMPMPLEAKVTSIKFNQELDDSIFN</sequence>
<evidence type="ECO:0000313" key="2">
    <source>
        <dbReference type="EMBL" id="UZD22202.1"/>
    </source>
</evidence>
<dbReference type="Gene3D" id="2.50.20.10">
    <property type="entry name" value="Lipoprotein localisation LolA/LolB/LppX"/>
    <property type="match status" value="1"/>
</dbReference>
<proteinExistence type="predicted"/>
<feature type="chain" id="PRO_5045700967" evidence="1">
    <location>
        <begin position="22"/>
        <end position="242"/>
    </location>
</feature>
<keyword evidence="1" id="KW-0732">Signal</keyword>
<evidence type="ECO:0000256" key="1">
    <source>
        <dbReference type="SAM" id="SignalP"/>
    </source>
</evidence>
<keyword evidence="2" id="KW-0449">Lipoprotein</keyword>
<dbReference type="RefSeq" id="WP_264808657.1">
    <property type="nucleotide sequence ID" value="NZ_CP110226.1"/>
</dbReference>
<dbReference type="EMBL" id="CP110226">
    <property type="protein sequence ID" value="UZD22202.1"/>
    <property type="molecule type" value="Genomic_DNA"/>
</dbReference>
<name>A0ABY6MEJ4_9BACT</name>
<reference evidence="2" key="1">
    <citation type="submission" date="2022-10" db="EMBL/GenBank/DDBJ databases">
        <title>Algoriphagus sp. a novel bacteria isolate from halophytes salicornia europaea.</title>
        <authorList>
            <person name="Peng Y."/>
            <person name="Jiang L."/>
            <person name="Lee J."/>
        </authorList>
    </citation>
    <scope>NUCLEOTIDE SEQUENCE</scope>
    <source>
        <strain evidence="2">TR-M5</strain>
    </source>
</reference>
<dbReference type="Proteomes" id="UP001163156">
    <property type="component" value="Chromosome"/>
</dbReference>